<evidence type="ECO:0000313" key="13">
    <source>
        <dbReference type="Proteomes" id="UP001491310"/>
    </source>
</evidence>
<evidence type="ECO:0000256" key="7">
    <source>
        <dbReference type="ARBA" id="ARBA00022842"/>
    </source>
</evidence>
<dbReference type="Pfam" id="PF00481">
    <property type="entry name" value="PP2C"/>
    <property type="match status" value="1"/>
</dbReference>
<dbReference type="EMBL" id="JALJOT010000004">
    <property type="protein sequence ID" value="KAK9915992.1"/>
    <property type="molecule type" value="Genomic_DNA"/>
</dbReference>
<dbReference type="Gene3D" id="3.60.40.10">
    <property type="entry name" value="PPM-type phosphatase domain"/>
    <property type="match status" value="1"/>
</dbReference>
<dbReference type="PROSITE" id="PS51746">
    <property type="entry name" value="PPM_2"/>
    <property type="match status" value="1"/>
</dbReference>
<comment type="cofactor">
    <cofactor evidence="2">
        <name>Mg(2+)</name>
        <dbReference type="ChEBI" id="CHEBI:18420"/>
    </cofactor>
</comment>
<gene>
    <name evidence="12" type="ORF">WJX75_007069</name>
</gene>
<protein>
    <recommendedName>
        <fullName evidence="3">protein-serine/threonine phosphatase</fullName>
        <ecNumber evidence="3">3.1.3.16</ecNumber>
    </recommendedName>
</protein>
<name>A0ABR2YWG6_9CHLO</name>
<feature type="domain" description="PPM-type phosphatase" evidence="11">
    <location>
        <begin position="77"/>
        <end position="360"/>
    </location>
</feature>
<dbReference type="Proteomes" id="UP001491310">
    <property type="component" value="Unassembled WGS sequence"/>
</dbReference>
<comment type="cofactor">
    <cofactor evidence="1">
        <name>Mn(2+)</name>
        <dbReference type="ChEBI" id="CHEBI:29035"/>
    </cofactor>
</comment>
<comment type="similarity">
    <text evidence="10">Belongs to the PP2C family.</text>
</comment>
<dbReference type="InterPro" id="IPR000222">
    <property type="entry name" value="PP2C_BS"/>
</dbReference>
<dbReference type="PANTHER" id="PTHR47992">
    <property type="entry name" value="PROTEIN PHOSPHATASE"/>
    <property type="match status" value="1"/>
</dbReference>
<evidence type="ECO:0000256" key="2">
    <source>
        <dbReference type="ARBA" id="ARBA00001946"/>
    </source>
</evidence>
<dbReference type="InterPro" id="IPR001932">
    <property type="entry name" value="PPM-type_phosphatase-like_dom"/>
</dbReference>
<keyword evidence="6 10" id="KW-0378">Hydrolase</keyword>
<evidence type="ECO:0000259" key="11">
    <source>
        <dbReference type="PROSITE" id="PS51746"/>
    </source>
</evidence>
<sequence>MGCAASSVVQTARFYDAWPPKVKEQKVEGKRKWFSQMPYDADDDFINDCMEEHRALTHLHASSSAAYEGQRTAHHRKQGSGSVQCSSAWLSRAGEDFGVRKVNQDSALAVGSYSIGDALFGVFDGHGPHGHLVSQHIRNQMPDILRRHLKQCDSREALIAAFQDMQQSLERTSFNTEVSGSTCTLAHLTGQRLAVGWVGDSRAVLGRAQQDGSCLAVPLTQDHKPSDDRERARILAMQGRVERIQTETGEEVGPSRVWLSDAWVPGLAMSRALGDGMARRVGVISEAEVCLVDLEEGDQFLILASDGVWEFMSNQEAVDTVSACSDDEVACSKLVAAAYKKWMEQENGCADDITAVIEEVSNQLSAAVDNQHGSGIVISLAGDSNYLNPKNWTANLDVPVIKARATALEKGLNAILEPLLAEVEDILTQDHTGEECSNAPKEEEDTGIISWRTASLTDLPMLVSLACENLAARGDAHNIGTPATIKEATSAMLLVLHAICIAGENLELPVPAALLEISSINRLVDVASRIVSKHDRSVSQRQAAAEWRAWLSANIASEAREEAHARWRQWQEALFALGLVEEHLAVALSARSKAFMVFMDTAARYGSGRLSLRVQREASFTDSLRQARSMRLLDQVAGGMVIYPSFTETASPRAASAETSGRGLAPCRRQEFFEHAGRQMLQGGVSTSGSGDEKEQVPLFVRTRSGSNYWFNTELKQSEACKDEFRWAGWLMGQCFANRAMLCIPLPELLFVKLLKGSSFQATIELLSEFDAELAASVRGVANLRTKEYKQQLAAEGYPADFTRRSYMRYQIKKLLVTDVDWQFEALSQGFFAAVDRETLKFWRITAADLAELAAGMTESRPTWVPKARAADTEIKSDVQAHVASSDAPVVNTLWKHSPGAQVNITAQASLRSIAQAVFGH</sequence>
<dbReference type="PROSITE" id="PS01032">
    <property type="entry name" value="PPM_1"/>
    <property type="match status" value="1"/>
</dbReference>
<evidence type="ECO:0000256" key="3">
    <source>
        <dbReference type="ARBA" id="ARBA00013081"/>
    </source>
</evidence>
<dbReference type="InterPro" id="IPR015655">
    <property type="entry name" value="PP2C"/>
</dbReference>
<comment type="caution">
    <text evidence="12">The sequence shown here is derived from an EMBL/GenBank/DDBJ whole genome shotgun (WGS) entry which is preliminary data.</text>
</comment>
<dbReference type="SUPFAM" id="SSF81606">
    <property type="entry name" value="PP2C-like"/>
    <property type="match status" value="1"/>
</dbReference>
<evidence type="ECO:0000256" key="6">
    <source>
        <dbReference type="ARBA" id="ARBA00022801"/>
    </source>
</evidence>
<organism evidence="12 13">
    <name type="scientific">Coccomyxa subellipsoidea</name>
    <dbReference type="NCBI Taxonomy" id="248742"/>
    <lineage>
        <taxon>Eukaryota</taxon>
        <taxon>Viridiplantae</taxon>
        <taxon>Chlorophyta</taxon>
        <taxon>core chlorophytes</taxon>
        <taxon>Trebouxiophyceae</taxon>
        <taxon>Trebouxiophyceae incertae sedis</taxon>
        <taxon>Coccomyxaceae</taxon>
        <taxon>Coccomyxa</taxon>
    </lineage>
</organism>
<keyword evidence="7" id="KW-0460">Magnesium</keyword>
<dbReference type="Pfam" id="PF00632">
    <property type="entry name" value="HECT"/>
    <property type="match status" value="1"/>
</dbReference>
<dbReference type="SMART" id="SM00331">
    <property type="entry name" value="PP2C_SIG"/>
    <property type="match status" value="1"/>
</dbReference>
<evidence type="ECO:0000256" key="8">
    <source>
        <dbReference type="ARBA" id="ARBA00022912"/>
    </source>
</evidence>
<dbReference type="EC" id="3.1.3.16" evidence="3"/>
<evidence type="ECO:0000256" key="9">
    <source>
        <dbReference type="ARBA" id="ARBA00023211"/>
    </source>
</evidence>
<evidence type="ECO:0000313" key="12">
    <source>
        <dbReference type="EMBL" id="KAK9915992.1"/>
    </source>
</evidence>
<keyword evidence="13" id="KW-1185">Reference proteome</keyword>
<dbReference type="InterPro" id="IPR035983">
    <property type="entry name" value="Hect_E3_ubiquitin_ligase"/>
</dbReference>
<dbReference type="Gene3D" id="3.90.1750.10">
    <property type="entry name" value="Hect, E3 ligase catalytic domains"/>
    <property type="match status" value="1"/>
</dbReference>
<keyword evidence="8 10" id="KW-0904">Protein phosphatase</keyword>
<dbReference type="CDD" id="cd00143">
    <property type="entry name" value="PP2Cc"/>
    <property type="match status" value="1"/>
</dbReference>
<evidence type="ECO:0000256" key="1">
    <source>
        <dbReference type="ARBA" id="ARBA00001936"/>
    </source>
</evidence>
<keyword evidence="4" id="KW-0479">Metal-binding</keyword>
<reference evidence="12 13" key="1">
    <citation type="journal article" date="2024" name="Nat. Commun.">
        <title>Phylogenomics reveals the evolutionary origins of lichenization in chlorophyte algae.</title>
        <authorList>
            <person name="Puginier C."/>
            <person name="Libourel C."/>
            <person name="Otte J."/>
            <person name="Skaloud P."/>
            <person name="Haon M."/>
            <person name="Grisel S."/>
            <person name="Petersen M."/>
            <person name="Berrin J.G."/>
            <person name="Delaux P.M."/>
            <person name="Dal Grande F."/>
            <person name="Keller J."/>
        </authorList>
    </citation>
    <scope>NUCLEOTIDE SEQUENCE [LARGE SCALE GENOMIC DNA]</scope>
    <source>
        <strain evidence="12 13">SAG 216-7</strain>
    </source>
</reference>
<proteinExistence type="inferred from homology"/>
<keyword evidence="9" id="KW-0464">Manganese</keyword>
<evidence type="ECO:0000256" key="4">
    <source>
        <dbReference type="ARBA" id="ARBA00022723"/>
    </source>
</evidence>
<keyword evidence="5" id="KW-0833">Ubl conjugation pathway</keyword>
<dbReference type="SUPFAM" id="SSF56204">
    <property type="entry name" value="Hect, E3 ligase catalytic domain"/>
    <property type="match status" value="1"/>
</dbReference>
<evidence type="ECO:0000256" key="10">
    <source>
        <dbReference type="RuleBase" id="RU003465"/>
    </source>
</evidence>
<evidence type="ECO:0000256" key="5">
    <source>
        <dbReference type="ARBA" id="ARBA00022786"/>
    </source>
</evidence>
<dbReference type="InterPro" id="IPR036457">
    <property type="entry name" value="PPM-type-like_dom_sf"/>
</dbReference>
<accession>A0ABR2YWG6</accession>
<dbReference type="InterPro" id="IPR000569">
    <property type="entry name" value="HECT_dom"/>
</dbReference>
<dbReference type="SMART" id="SM00332">
    <property type="entry name" value="PP2Cc"/>
    <property type="match status" value="1"/>
</dbReference>